<dbReference type="GO" id="GO:0008168">
    <property type="term" value="F:methyltransferase activity"/>
    <property type="evidence" value="ECO:0007669"/>
    <property type="project" value="UniProtKB-KW"/>
</dbReference>
<evidence type="ECO:0000313" key="2">
    <source>
        <dbReference type="Proteomes" id="UP001215827"/>
    </source>
</evidence>
<name>A0ABY8FVJ7_9SPHN</name>
<accession>A0ABY8FVJ7</accession>
<dbReference type="RefSeq" id="WP_278017702.1">
    <property type="nucleotide sequence ID" value="NZ_CP121106.1"/>
</dbReference>
<sequence length="464" mass="52167">MYFDRGSFRDPSGRVMLHENRVFRVVYEQGMANYRAARDAGIYEEMAERGFLLPATSLAPASDPALAELSSGARELLEHPKLDYVSYPYEWCFSELKAAAVHHLDFHIALLDKGFSLSDATAYNVQFQGTRPVFIDHLSIIPYDEGSAWIGQRQFGMQFLNPLYLWAKKGIAPHAWYRGSVEGIEPEELVKLLGWKDRLSFNVLAHIVGPAAFARRRVSEGLGAKPVRETKLPKNRFVALLTSLRDYIAGLDLPDTKTVWDDYADNNSYDEARRSAKHQFVSEVVASANPDRAIDIGCNSGDFSQTALTAGARSVIGFDFDFGALERAYARFDQSRQNVLPLWLDATNPSPAQGWANAERKSMGDRCNADVVLALAVIHHLAIGKNIPLDMAVDWLMGTAKRGIIEFPSKADPMVKQLLRHREDIFPDYDETNFLKHVSARGKIVRQDRLGEDGRLIIAYERRD</sequence>
<keyword evidence="2" id="KW-1185">Reference proteome</keyword>
<dbReference type="SUPFAM" id="SSF53335">
    <property type="entry name" value="S-adenosyl-L-methionine-dependent methyltransferases"/>
    <property type="match status" value="1"/>
</dbReference>
<organism evidence="1 2">
    <name type="scientific">Altererythrobacter arenosus</name>
    <dbReference type="NCBI Taxonomy" id="3032592"/>
    <lineage>
        <taxon>Bacteria</taxon>
        <taxon>Pseudomonadati</taxon>
        <taxon>Pseudomonadota</taxon>
        <taxon>Alphaproteobacteria</taxon>
        <taxon>Sphingomonadales</taxon>
        <taxon>Erythrobacteraceae</taxon>
        <taxon>Altererythrobacter</taxon>
    </lineage>
</organism>
<keyword evidence="1" id="KW-0489">Methyltransferase</keyword>
<protein>
    <submittedName>
        <fullName evidence="1">Class I SAM-dependent methyltransferase</fullName>
        <ecNumber evidence="1">2.1.-.-</ecNumber>
    </submittedName>
</protein>
<dbReference type="GO" id="GO:0032259">
    <property type="term" value="P:methylation"/>
    <property type="evidence" value="ECO:0007669"/>
    <property type="project" value="UniProtKB-KW"/>
</dbReference>
<evidence type="ECO:0000313" key="1">
    <source>
        <dbReference type="EMBL" id="WFL79013.1"/>
    </source>
</evidence>
<dbReference type="InterPro" id="IPR029063">
    <property type="entry name" value="SAM-dependent_MTases_sf"/>
</dbReference>
<reference evidence="1 2" key="1">
    <citation type="submission" date="2023-03" db="EMBL/GenBank/DDBJ databases">
        <title>Altererythrobacter sp. CAU 1644 isolated from sand.</title>
        <authorList>
            <person name="Kim W."/>
        </authorList>
    </citation>
    <scope>NUCLEOTIDE SEQUENCE [LARGE SCALE GENOMIC DNA]</scope>
    <source>
        <strain evidence="1 2">CAU 1644</strain>
    </source>
</reference>
<dbReference type="Proteomes" id="UP001215827">
    <property type="component" value="Chromosome"/>
</dbReference>
<dbReference type="EC" id="2.1.-.-" evidence="1"/>
<keyword evidence="1" id="KW-0808">Transferase</keyword>
<gene>
    <name evidence="1" type="ORF">P7228_04020</name>
</gene>
<dbReference type="Gene3D" id="3.40.50.150">
    <property type="entry name" value="Vaccinia Virus protein VP39"/>
    <property type="match status" value="1"/>
</dbReference>
<proteinExistence type="predicted"/>
<dbReference type="CDD" id="cd02440">
    <property type="entry name" value="AdoMet_MTases"/>
    <property type="match status" value="1"/>
</dbReference>
<dbReference type="EMBL" id="CP121106">
    <property type="protein sequence ID" value="WFL79013.1"/>
    <property type="molecule type" value="Genomic_DNA"/>
</dbReference>